<evidence type="ECO:0000256" key="1">
    <source>
        <dbReference type="ARBA" id="ARBA00009744"/>
    </source>
</evidence>
<dbReference type="GO" id="GO:0005634">
    <property type="term" value="C:nucleus"/>
    <property type="evidence" value="ECO:0007669"/>
    <property type="project" value="TreeGrafter"/>
</dbReference>
<dbReference type="OMA" id="SENSCIT"/>
<dbReference type="EMBL" id="LEKV01005097">
    <property type="protein sequence ID" value="KVH90684.1"/>
    <property type="molecule type" value="Genomic_DNA"/>
</dbReference>
<evidence type="ECO:0000256" key="2">
    <source>
        <dbReference type="ARBA" id="ARBA00022589"/>
    </source>
</evidence>
<evidence type="ECO:0000259" key="3">
    <source>
        <dbReference type="Pfam" id="PF00407"/>
    </source>
</evidence>
<dbReference type="CDD" id="cd07816">
    <property type="entry name" value="Bet_v1-like"/>
    <property type="match status" value="1"/>
</dbReference>
<dbReference type="OrthoDB" id="1879545at2759"/>
<keyword evidence="2" id="KW-0017">Alkaloid metabolism</keyword>
<dbReference type="AlphaFoldDB" id="A0A118JTE1"/>
<dbReference type="Gramene" id="KVH90684">
    <property type="protein sequence ID" value="KVH90684"/>
    <property type="gene ID" value="Ccrd_007349"/>
</dbReference>
<sequence>MFGTLSEETEVKVPASKAWALYGTLELGKAVTGKLVEAIEVVEGDGGAGTILRFALKPESGFSRYSEKFTKVDNENKVKEAEVVEGGYLDIGFTLYRIRFEVKENPNDDTGASCIVKLTIEYEVKEEAAANASLITNEPIIGIMSIANKHLLKSG</sequence>
<dbReference type="Pfam" id="PF00407">
    <property type="entry name" value="Bet_v_1"/>
    <property type="match status" value="1"/>
</dbReference>
<dbReference type="GO" id="GO:0010427">
    <property type="term" value="F:abscisic acid binding"/>
    <property type="evidence" value="ECO:0007669"/>
    <property type="project" value="TreeGrafter"/>
</dbReference>
<evidence type="ECO:0000313" key="4">
    <source>
        <dbReference type="EMBL" id="KVH90684.1"/>
    </source>
</evidence>
<organism evidence="4 5">
    <name type="scientific">Cynara cardunculus var. scolymus</name>
    <name type="common">Globe artichoke</name>
    <name type="synonym">Cynara scolymus</name>
    <dbReference type="NCBI Taxonomy" id="59895"/>
    <lineage>
        <taxon>Eukaryota</taxon>
        <taxon>Viridiplantae</taxon>
        <taxon>Streptophyta</taxon>
        <taxon>Embryophyta</taxon>
        <taxon>Tracheophyta</taxon>
        <taxon>Spermatophyta</taxon>
        <taxon>Magnoliopsida</taxon>
        <taxon>eudicotyledons</taxon>
        <taxon>Gunneridae</taxon>
        <taxon>Pentapetalae</taxon>
        <taxon>asterids</taxon>
        <taxon>campanulids</taxon>
        <taxon>Asterales</taxon>
        <taxon>Asteraceae</taxon>
        <taxon>Carduoideae</taxon>
        <taxon>Cardueae</taxon>
        <taxon>Carduinae</taxon>
        <taxon>Cynara</taxon>
    </lineage>
</organism>
<keyword evidence="5" id="KW-1185">Reference proteome</keyword>
<proteinExistence type="inferred from homology"/>
<dbReference type="InterPro" id="IPR050279">
    <property type="entry name" value="Plant_def-hormone_signal"/>
</dbReference>
<evidence type="ECO:0000313" key="5">
    <source>
        <dbReference type="Proteomes" id="UP000243975"/>
    </source>
</evidence>
<dbReference type="STRING" id="59895.A0A118JTE1"/>
<feature type="domain" description="Bet v I/Major latex protein" evidence="3">
    <location>
        <begin position="3"/>
        <end position="152"/>
    </location>
</feature>
<comment type="similarity">
    <text evidence="1">Belongs to the BetVI family.</text>
</comment>
<dbReference type="GO" id="GO:0009820">
    <property type="term" value="P:alkaloid metabolic process"/>
    <property type="evidence" value="ECO:0007669"/>
    <property type="project" value="UniProtKB-KW"/>
</dbReference>
<dbReference type="InterPro" id="IPR023393">
    <property type="entry name" value="START-like_dom_sf"/>
</dbReference>
<dbReference type="InterPro" id="IPR000916">
    <property type="entry name" value="Bet_v_I/MLP"/>
</dbReference>
<dbReference type="GO" id="GO:0038023">
    <property type="term" value="F:signaling receptor activity"/>
    <property type="evidence" value="ECO:0007669"/>
    <property type="project" value="TreeGrafter"/>
</dbReference>
<comment type="caution">
    <text evidence="4">The sequence shown here is derived from an EMBL/GenBank/DDBJ whole genome shotgun (WGS) entry which is preliminary data.</text>
</comment>
<dbReference type="Proteomes" id="UP000243975">
    <property type="component" value="Unassembled WGS sequence"/>
</dbReference>
<dbReference type="GO" id="GO:0005737">
    <property type="term" value="C:cytoplasm"/>
    <property type="evidence" value="ECO:0007669"/>
    <property type="project" value="TreeGrafter"/>
</dbReference>
<gene>
    <name evidence="4" type="ORF">Ccrd_007349</name>
</gene>
<dbReference type="PANTHER" id="PTHR31213">
    <property type="entry name" value="OS08G0374000 PROTEIN-RELATED"/>
    <property type="match status" value="1"/>
</dbReference>
<dbReference type="Gene3D" id="3.30.530.20">
    <property type="match status" value="1"/>
</dbReference>
<protein>
    <submittedName>
        <fullName evidence="4">Bet v I domain-containing protein</fullName>
    </submittedName>
</protein>
<dbReference type="SUPFAM" id="SSF55961">
    <property type="entry name" value="Bet v1-like"/>
    <property type="match status" value="1"/>
</dbReference>
<name>A0A118JTE1_CYNCS</name>
<reference evidence="4 5" key="1">
    <citation type="journal article" date="2016" name="Sci. Rep.">
        <title>The genome sequence of the outbreeding globe artichoke constructed de novo incorporating a phase-aware low-pass sequencing strategy of F1 progeny.</title>
        <authorList>
            <person name="Scaglione D."/>
            <person name="Reyes-Chin-Wo S."/>
            <person name="Acquadro A."/>
            <person name="Froenicke L."/>
            <person name="Portis E."/>
            <person name="Beitel C."/>
            <person name="Tirone M."/>
            <person name="Mauro R."/>
            <person name="Lo Monaco A."/>
            <person name="Mauromicale G."/>
            <person name="Faccioli P."/>
            <person name="Cattivelli L."/>
            <person name="Rieseberg L."/>
            <person name="Michelmore R."/>
            <person name="Lanteri S."/>
        </authorList>
    </citation>
    <scope>NUCLEOTIDE SEQUENCE [LARGE SCALE GENOMIC DNA]</scope>
    <source>
        <strain evidence="4">2C</strain>
    </source>
</reference>
<dbReference type="GO" id="GO:0009738">
    <property type="term" value="P:abscisic acid-activated signaling pathway"/>
    <property type="evidence" value="ECO:0007669"/>
    <property type="project" value="TreeGrafter"/>
</dbReference>
<dbReference type="GO" id="GO:0006952">
    <property type="term" value="P:defense response"/>
    <property type="evidence" value="ECO:0007669"/>
    <property type="project" value="InterPro"/>
</dbReference>
<dbReference type="GO" id="GO:0004864">
    <property type="term" value="F:protein phosphatase inhibitor activity"/>
    <property type="evidence" value="ECO:0007669"/>
    <property type="project" value="TreeGrafter"/>
</dbReference>
<dbReference type="PANTHER" id="PTHR31213:SF19">
    <property type="entry name" value="BET V I_MAJOR LATEX PROTEIN DOMAIN-CONTAINING PROTEIN"/>
    <property type="match status" value="1"/>
</dbReference>
<accession>A0A118JTE1</accession>